<dbReference type="Pfam" id="PF00400">
    <property type="entry name" value="WD40"/>
    <property type="match status" value="2"/>
</dbReference>
<reference evidence="7" key="1">
    <citation type="journal article" date="2012" name="Cell Stem Cell">
        <title>Genetic Regulators of a Pluripotent Adult Stem Cell System in Planarians Identified by RNAi and Clonal Analysis.</title>
        <authorList>
            <person name="Wagner D.E."/>
            <person name="Ho J.J."/>
            <person name="Reddien P.W."/>
        </authorList>
    </citation>
    <scope>NUCLEOTIDE SEQUENCE</scope>
    <source>
        <strain evidence="7">CIW4</strain>
    </source>
</reference>
<feature type="repeat" description="WD" evidence="6">
    <location>
        <begin position="181"/>
        <end position="215"/>
    </location>
</feature>
<protein>
    <submittedName>
        <fullName evidence="7">EED-1</fullName>
    </submittedName>
</protein>
<name>H9CXT3_SCHMD</name>
<proteinExistence type="evidence at transcript level"/>
<sequence length="446" mass="51022">MFKEETKLDAKRKLIKAKRKGPLHLEIDKESVSNSSKSLSDSILNSSQLNFKQTALIKESHNNSIFGISVNDRIRKNKSDPILFVSVGGQNVTFYECLLDTPINNIKFLHAYKDSDPNEEFYCCAWSYYVPFQNRNENYRDGMFESYLESCTVGQQIVACAGKKGIIRIISPNMSGVIFNLGGHGQSINEIIFHPLYPDLLFSFSKDYTIRLWNVWNSVLVCIFGGSEGHRSEILHGDVDMAGRFLLSCGMDHTIKIWKLDDSRLMNSIAKSRKYLHHENEMVFDTFLQHFPDFSSNKIHGNYIDCGRWFGGLVFSKSCEGYLVLWKPGSLNSSLLPTFKIGQDVKPSILHQFELDDCDIWYVRFDIDVKRGLLALGNRLGHIYVWNLRDRKITEGNSIFDLKPQKFMINSKNGLPVTIRQTRFTDDAKILLCACDGGLIARFDRT</sequence>
<dbReference type="PROSITE" id="PS50294">
    <property type="entry name" value="WD_REPEATS_REGION"/>
    <property type="match status" value="1"/>
</dbReference>
<keyword evidence="3" id="KW-0677">Repeat</keyword>
<dbReference type="InterPro" id="IPR015943">
    <property type="entry name" value="WD40/YVTN_repeat-like_dom_sf"/>
</dbReference>
<dbReference type="OrthoDB" id="7318948at2759"/>
<evidence type="ECO:0000256" key="2">
    <source>
        <dbReference type="ARBA" id="ARBA00022574"/>
    </source>
</evidence>
<dbReference type="Gene3D" id="2.130.10.10">
    <property type="entry name" value="YVTN repeat-like/Quinoprotein amine dehydrogenase"/>
    <property type="match status" value="1"/>
</dbReference>
<dbReference type="PANTHER" id="PTHR10253">
    <property type="entry name" value="POLYCOMB PROTEIN"/>
    <property type="match status" value="1"/>
</dbReference>
<dbReference type="AlphaFoldDB" id="H9CXT3"/>
<dbReference type="InterPro" id="IPR001680">
    <property type="entry name" value="WD40_rpt"/>
</dbReference>
<evidence type="ECO:0000256" key="1">
    <source>
        <dbReference type="ARBA" id="ARBA00008075"/>
    </source>
</evidence>
<feature type="repeat" description="WD" evidence="6">
    <location>
        <begin position="227"/>
        <end position="268"/>
    </location>
</feature>
<dbReference type="InterPro" id="IPR051243">
    <property type="entry name" value="PcG_WD-repeat"/>
</dbReference>
<dbReference type="EMBL" id="JQ425136">
    <property type="protein sequence ID" value="AFD29604.1"/>
    <property type="molecule type" value="mRNA"/>
</dbReference>
<keyword evidence="4" id="KW-0805">Transcription regulation</keyword>
<dbReference type="SMART" id="SM00320">
    <property type="entry name" value="WD40"/>
    <property type="match status" value="3"/>
</dbReference>
<evidence type="ECO:0000256" key="6">
    <source>
        <dbReference type="PROSITE-ProRule" id="PRU00221"/>
    </source>
</evidence>
<evidence type="ECO:0000313" key="7">
    <source>
        <dbReference type="EMBL" id="AFD29604.1"/>
    </source>
</evidence>
<dbReference type="SUPFAM" id="SSF50978">
    <property type="entry name" value="WD40 repeat-like"/>
    <property type="match status" value="1"/>
</dbReference>
<dbReference type="InterPro" id="IPR036322">
    <property type="entry name" value="WD40_repeat_dom_sf"/>
</dbReference>
<keyword evidence="2 6" id="KW-0853">WD repeat</keyword>
<keyword evidence="5" id="KW-0804">Transcription</keyword>
<dbReference type="PROSITE" id="PS50082">
    <property type="entry name" value="WD_REPEATS_2"/>
    <property type="match status" value="2"/>
</dbReference>
<evidence type="ECO:0000256" key="4">
    <source>
        <dbReference type="ARBA" id="ARBA00023015"/>
    </source>
</evidence>
<organism evidence="7">
    <name type="scientific">Schmidtea mediterranea</name>
    <name type="common">Freshwater planarian flatworm</name>
    <dbReference type="NCBI Taxonomy" id="79327"/>
    <lineage>
        <taxon>Eukaryota</taxon>
        <taxon>Metazoa</taxon>
        <taxon>Spiralia</taxon>
        <taxon>Lophotrochozoa</taxon>
        <taxon>Platyhelminthes</taxon>
        <taxon>Rhabditophora</taxon>
        <taxon>Seriata</taxon>
        <taxon>Tricladida</taxon>
        <taxon>Continenticola</taxon>
        <taxon>Geoplanoidea</taxon>
        <taxon>Dugesiidae</taxon>
        <taxon>Schmidtea</taxon>
    </lineage>
</organism>
<comment type="similarity">
    <text evidence="1">Belongs to the WD repeat ESC family.</text>
</comment>
<evidence type="ECO:0000256" key="3">
    <source>
        <dbReference type="ARBA" id="ARBA00022737"/>
    </source>
</evidence>
<evidence type="ECO:0000256" key="5">
    <source>
        <dbReference type="ARBA" id="ARBA00023163"/>
    </source>
</evidence>
<accession>H9CXT3</accession>